<evidence type="ECO:0000313" key="1">
    <source>
        <dbReference type="EMBL" id="MBC3864000.1"/>
    </source>
</evidence>
<sequence length="91" mass="11073">MNNLKIDEAMAYVRKIAAKNNGDVPEWNKYQELLKEHFKDPFNTKFKMPQEYYYAYLRGKNMSHEEALERMGISIKTKISQEKKKSFWKFW</sequence>
<gene>
    <name evidence="1" type="ORF">H8K32_17980</name>
</gene>
<dbReference type="AlphaFoldDB" id="A0A923KMC1"/>
<evidence type="ECO:0000313" key="2">
    <source>
        <dbReference type="Proteomes" id="UP000634011"/>
    </source>
</evidence>
<dbReference type="EMBL" id="JACOFV010000020">
    <property type="protein sequence ID" value="MBC3864000.1"/>
    <property type="molecule type" value="Genomic_DNA"/>
</dbReference>
<accession>A0A923KMC1</accession>
<reference evidence="1" key="1">
    <citation type="submission" date="2020-08" db="EMBL/GenBank/DDBJ databases">
        <title>Novel species isolated from subtropical streams in China.</title>
        <authorList>
            <person name="Lu H."/>
        </authorList>
    </citation>
    <scope>NUCLEOTIDE SEQUENCE</scope>
    <source>
        <strain evidence="1">KACC 12607</strain>
    </source>
</reference>
<organism evidence="1 2">
    <name type="scientific">Undibacterium jejuense</name>
    <dbReference type="NCBI Taxonomy" id="1344949"/>
    <lineage>
        <taxon>Bacteria</taxon>
        <taxon>Pseudomonadati</taxon>
        <taxon>Pseudomonadota</taxon>
        <taxon>Betaproteobacteria</taxon>
        <taxon>Burkholderiales</taxon>
        <taxon>Oxalobacteraceae</taxon>
        <taxon>Undibacterium</taxon>
    </lineage>
</organism>
<dbReference type="Proteomes" id="UP000634011">
    <property type="component" value="Unassembled WGS sequence"/>
</dbReference>
<proteinExistence type="predicted"/>
<name>A0A923KMC1_9BURK</name>
<comment type="caution">
    <text evidence="1">The sequence shown here is derived from an EMBL/GenBank/DDBJ whole genome shotgun (WGS) entry which is preliminary data.</text>
</comment>
<protein>
    <submittedName>
        <fullName evidence="1">Uncharacterized protein</fullName>
    </submittedName>
</protein>
<keyword evidence="2" id="KW-1185">Reference proteome</keyword>